<dbReference type="ChiTaRS" id="FOXO1">
    <property type="organism name" value="human"/>
</dbReference>
<name>L8E9Y8_HUMAN</name>
<sequence>MSFTNSLLVFLVKKKNKKKNPPFFLSSDLAAKTFFLYRMFAQCVQVMCCCR</sequence>
<gene>
    <name evidence="1" type="primary">FOXO1</name>
</gene>
<protein>
    <submittedName>
        <fullName evidence="1">Alternative protein FOXO1</fullName>
    </submittedName>
</protein>
<reference evidence="1" key="1">
    <citation type="journal article" date="2013" name="PLoS ONE">
        <title>Direct detection of alternative open reading frames translation products in human significantly expands the proteome.</title>
        <authorList>
            <person name="Vanderperre B."/>
            <person name="Lucier J.-F."/>
            <person name="Motard J."/>
            <person name="Tremblay G."/>
            <person name="Vanderperre S."/>
            <person name="Wisztorski M."/>
            <person name="Salzet M."/>
            <person name="Boisvert F.-M."/>
            <person name="Roucou X."/>
        </authorList>
    </citation>
    <scope>NUCLEOTIDE SEQUENCE</scope>
</reference>
<evidence type="ECO:0000313" key="1">
    <source>
        <dbReference type="EMBL" id="CCQ43163.1"/>
    </source>
</evidence>
<proteinExistence type="predicted"/>
<accession>L8E9Y8</accession>
<organism evidence="1">
    <name type="scientific">Homo sapiens</name>
    <name type="common">Human</name>
    <dbReference type="NCBI Taxonomy" id="9606"/>
    <lineage>
        <taxon>Eukaryota</taxon>
        <taxon>Metazoa</taxon>
        <taxon>Chordata</taxon>
        <taxon>Craniata</taxon>
        <taxon>Vertebrata</taxon>
        <taxon>Euteleostomi</taxon>
        <taxon>Mammalia</taxon>
        <taxon>Eutheria</taxon>
        <taxon>Euarchontoglires</taxon>
        <taxon>Primates</taxon>
        <taxon>Haplorrhini</taxon>
        <taxon>Catarrhini</taxon>
        <taxon>Hominidae</taxon>
        <taxon>Homo</taxon>
    </lineage>
</organism>
<dbReference type="EMBL" id="HF583666">
    <property type="protein sequence ID" value="CCQ43163.1"/>
    <property type="molecule type" value="Genomic_DNA"/>
</dbReference>
<dbReference type="OrthoDB" id="5954824at2759"/>
<dbReference type="AlphaFoldDB" id="L8E9Y8"/>